<dbReference type="AlphaFoldDB" id="A0A443Z1X9"/>
<gene>
    <name evidence="2" type="ORF">DPV69_04185</name>
</gene>
<keyword evidence="3" id="KW-1185">Reference proteome</keyword>
<reference evidence="2 3" key="1">
    <citation type="submission" date="2018-06" db="EMBL/GenBank/DDBJ databases">
        <title>Pedobacter endophyticus sp. nov., an endophytic bacterium isolated from a leaf of Triticum aestivum.</title>
        <authorList>
            <person name="Zhang L."/>
        </authorList>
    </citation>
    <scope>NUCLEOTIDE SEQUENCE [LARGE SCALE GENOMIC DNA]</scope>
    <source>
        <strain evidence="2 3">CM134L-2</strain>
    </source>
</reference>
<dbReference type="Pfam" id="PF17517">
    <property type="entry name" value="IgGFc_binding"/>
    <property type="match status" value="1"/>
</dbReference>
<dbReference type="InterPro" id="IPR013783">
    <property type="entry name" value="Ig-like_fold"/>
</dbReference>
<dbReference type="InterPro" id="IPR000601">
    <property type="entry name" value="PKD_dom"/>
</dbReference>
<dbReference type="SMART" id="SM00089">
    <property type="entry name" value="PKD"/>
    <property type="match status" value="3"/>
</dbReference>
<feature type="domain" description="PKD" evidence="1">
    <location>
        <begin position="678"/>
        <end position="732"/>
    </location>
</feature>
<evidence type="ECO:0000313" key="3">
    <source>
        <dbReference type="Proteomes" id="UP000284120"/>
    </source>
</evidence>
<evidence type="ECO:0000313" key="2">
    <source>
        <dbReference type="EMBL" id="RWU10544.1"/>
    </source>
</evidence>
<dbReference type="CDD" id="cd00146">
    <property type="entry name" value="PKD"/>
    <property type="match status" value="2"/>
</dbReference>
<dbReference type="RefSeq" id="WP_113646032.1">
    <property type="nucleotide sequence ID" value="NZ_QMHN01000001.1"/>
</dbReference>
<protein>
    <submittedName>
        <fullName evidence="2">PKD domain-containing protein</fullName>
    </submittedName>
</protein>
<dbReference type="InterPro" id="IPR035234">
    <property type="entry name" value="IgGFc-bd_N"/>
</dbReference>
<dbReference type="SUPFAM" id="SSF49299">
    <property type="entry name" value="PKD domain"/>
    <property type="match status" value="3"/>
</dbReference>
<sequence>MKSQLLFVISIISLLFIPVNLSAQSTSNRGTDFWLAYTGHVDGLVSRMTLFLSSDVNTTYEVKSGGKVISSGSISANVVTPVFINPNQHSVYIGSSNFKEVDRGINVTSAKPISLYCVISNNARTGSTLVLPTASLEQEYYVFSEQNKGNSSATVYSQFAIVGIKDGTLIDITPTQSSSDGKRPANVKYQITLNKGDVYQFQSLNDLTGTLVKAVTGCTPIAVFSGTTWSAFCELGNSRAPNGGDNLFQQLFPVTAWGKNFVSAPFYNTLNGNTDIIKIIVAEDNTTVNVNGSTTIVNGTPLSNPYQKGSVITFYTTSPNVIKASSPIAVAQYQTSQTCNLANSAQSGQGGPYLGDPEMTILNPIEQTLKDIAVYSRLNSVTGVNTNISKYFLNIIIKTADIQGFTLDGSTINSLFKPIANSEYSYAVVDVTNSSDQHRLIASGGFVAIAYGYGSVESYAYLAGTDLKNLKSNIQVFPNGGNIAASNFCLGTNLDFVLKLPYVTDKITWNLNNGLKTEVTNTPSYTTQVEDGQTYYLYKYTIPPTYFATAGNYAIRALIQKPSSAICAVDEEIFTVFDIFSPEINAPVQACINTDIQFTDASPRTGGNITAWEWDFGDGMKSSLQNPVHKYASYGTKTVKLRVVTDMGCNLSVSKNIDIIIAPKSGFTAVGPFCIDSEIKFVNQTTTANSNVASQTWDFGNGQPNSSDQSPTSKYKAAGNYNVKLISVSSSGCADTIVKVITIVENPEITFKDPGSCVNDIVQFEATAVKGNFVAWRWDFGDGVSNLTEDIKQKSTHKFNAAGTYNISLIGTTDQGCATVFTKQVVISGSSPNAVFDVKDLENLCANKEVAVENKSSIGFGKISKIEWIFDYESGGLNTVVTDENPTAGKVYLHKYPSLSVQKDYKIVMRAYSGQVCFTESAPVTITVYPAPILKVADIAPVCETADPIQLVITDENAVAGSFAYSGAAISSTGVFSPRLSGPGNFNIKYVFTTVHGCVEEKNINVIVNKLPKVTLPPNMDILLGGQKLIEAIATGSNNQYKWAPSEGLSADNILNPIANPTKTTRYTLTVTSNSCQSVYEYLVTVHENPSVPNVFSPNGDGKNDTWNIKYLETFEKGTISIFNRYGQKVFEASPYDTPWDGRLNGADLPVGVYYYIIEPNNGRKKYTGSVTILR</sequence>
<dbReference type="PANTHER" id="PTHR46534:SF1">
    <property type="entry name" value="IGGFC-BINDING PROTEIN N-TERMINAL DOMAIN-CONTAINING PROTEIN"/>
    <property type="match status" value="1"/>
</dbReference>
<dbReference type="PANTHER" id="PTHR46534">
    <property type="entry name" value="IGGFC_BINDING DOMAIN-CONTAINING PROTEIN"/>
    <property type="match status" value="1"/>
</dbReference>
<dbReference type="InterPro" id="IPR026341">
    <property type="entry name" value="T9SS_type_B"/>
</dbReference>
<name>A0A443Z1X9_9SPHI</name>
<organism evidence="2 3">
    <name type="scientific">Pedobacter chitinilyticus</name>
    <dbReference type="NCBI Taxonomy" id="2233776"/>
    <lineage>
        <taxon>Bacteria</taxon>
        <taxon>Pseudomonadati</taxon>
        <taxon>Bacteroidota</taxon>
        <taxon>Sphingobacteriia</taxon>
        <taxon>Sphingobacteriales</taxon>
        <taxon>Sphingobacteriaceae</taxon>
        <taxon>Pedobacter</taxon>
    </lineage>
</organism>
<dbReference type="OrthoDB" id="7794186at2"/>
<proteinExistence type="predicted"/>
<accession>A0A443Z1X9</accession>
<evidence type="ECO:0000259" key="1">
    <source>
        <dbReference type="PROSITE" id="PS50093"/>
    </source>
</evidence>
<dbReference type="EMBL" id="SAYW01000001">
    <property type="protein sequence ID" value="RWU10544.1"/>
    <property type="molecule type" value="Genomic_DNA"/>
</dbReference>
<comment type="caution">
    <text evidence="2">The sequence shown here is derived from an EMBL/GenBank/DDBJ whole genome shotgun (WGS) entry which is preliminary data.</text>
</comment>
<dbReference type="Gene3D" id="2.60.40.10">
    <property type="entry name" value="Immunoglobulins"/>
    <property type="match status" value="3"/>
</dbReference>
<dbReference type="InterPro" id="IPR035986">
    <property type="entry name" value="PKD_dom_sf"/>
</dbReference>
<dbReference type="PROSITE" id="PS50093">
    <property type="entry name" value="PKD"/>
    <property type="match status" value="3"/>
</dbReference>
<feature type="domain" description="PKD" evidence="1">
    <location>
        <begin position="762"/>
        <end position="827"/>
    </location>
</feature>
<dbReference type="NCBIfam" id="TIGR04131">
    <property type="entry name" value="Bac_Flav_CTERM"/>
    <property type="match status" value="1"/>
</dbReference>
<feature type="domain" description="PKD" evidence="1">
    <location>
        <begin position="605"/>
        <end position="659"/>
    </location>
</feature>
<dbReference type="Proteomes" id="UP000284120">
    <property type="component" value="Unassembled WGS sequence"/>
</dbReference>
<dbReference type="InterPro" id="IPR022409">
    <property type="entry name" value="PKD/Chitinase_dom"/>
</dbReference>
<dbReference type="Pfam" id="PF13585">
    <property type="entry name" value="CHU_C"/>
    <property type="match status" value="1"/>
</dbReference>
<dbReference type="Pfam" id="PF18911">
    <property type="entry name" value="PKD_4"/>
    <property type="match status" value="3"/>
</dbReference>